<dbReference type="STRING" id="168276.SAMN05444580_11217"/>
<dbReference type="RefSeq" id="WP_245709481.1">
    <property type="nucleotide sequence ID" value="NZ_FNAB01000012.1"/>
</dbReference>
<keyword evidence="4" id="KW-1185">Reference proteome</keyword>
<protein>
    <recommendedName>
        <fullName evidence="5">Integral membrane protein</fullName>
    </recommendedName>
</protein>
<keyword evidence="2" id="KW-0472">Membrane</keyword>
<reference evidence="3 4" key="1">
    <citation type="submission" date="2016-10" db="EMBL/GenBank/DDBJ databases">
        <authorList>
            <person name="de Groot N.N."/>
        </authorList>
    </citation>
    <scope>NUCLEOTIDE SEQUENCE [LARGE SCALE GENOMIC DNA]</scope>
    <source>
        <strain evidence="3 4">JCM 11308</strain>
    </source>
</reference>
<sequence length="181" mass="18956">MSDHRGLSGVAPDAGIPSENGVKKTRWDRLRHEWHHRLDPSEQSAVISWAAFTATFGSVRVLTHWIRAGHGPAGGGISLGGRHFHHYNIGIALLGAVGAVATRGSEKDRRHPAVAIAYGSGGALIVDELALLLDLEDVYWAKEGRTSVDAAVAVIAAGATFFAGLPFWPSAGKVLGAPVGG</sequence>
<feature type="transmembrane region" description="Helical" evidence="2">
    <location>
        <begin position="147"/>
        <end position="168"/>
    </location>
</feature>
<evidence type="ECO:0000313" key="4">
    <source>
        <dbReference type="Proteomes" id="UP000199417"/>
    </source>
</evidence>
<keyword evidence="2" id="KW-1133">Transmembrane helix</keyword>
<dbReference type="AlphaFoldDB" id="A0A1G7B2W4"/>
<accession>A0A1G7B2W4</accession>
<evidence type="ECO:0000256" key="1">
    <source>
        <dbReference type="SAM" id="MobiDB-lite"/>
    </source>
</evidence>
<evidence type="ECO:0000256" key="2">
    <source>
        <dbReference type="SAM" id="Phobius"/>
    </source>
</evidence>
<evidence type="ECO:0000313" key="3">
    <source>
        <dbReference type="EMBL" id="SDE20606.1"/>
    </source>
</evidence>
<name>A0A1G7B2W4_9NOCA</name>
<dbReference type="EMBL" id="FNAB01000012">
    <property type="protein sequence ID" value="SDE20606.1"/>
    <property type="molecule type" value="Genomic_DNA"/>
</dbReference>
<organism evidence="3 4">
    <name type="scientific">Rhodococcus tukisamuensis</name>
    <dbReference type="NCBI Taxonomy" id="168276"/>
    <lineage>
        <taxon>Bacteria</taxon>
        <taxon>Bacillati</taxon>
        <taxon>Actinomycetota</taxon>
        <taxon>Actinomycetes</taxon>
        <taxon>Mycobacteriales</taxon>
        <taxon>Nocardiaceae</taxon>
        <taxon>Rhodococcus</taxon>
    </lineage>
</organism>
<keyword evidence="2" id="KW-0812">Transmembrane</keyword>
<dbReference type="Proteomes" id="UP000199417">
    <property type="component" value="Unassembled WGS sequence"/>
</dbReference>
<proteinExistence type="predicted"/>
<evidence type="ECO:0008006" key="5">
    <source>
        <dbReference type="Google" id="ProtNLM"/>
    </source>
</evidence>
<gene>
    <name evidence="3" type="ORF">SAMN05444580_11217</name>
</gene>
<feature type="region of interest" description="Disordered" evidence="1">
    <location>
        <begin position="1"/>
        <end position="21"/>
    </location>
</feature>